<accession>K9E532</accession>
<reference evidence="1 2" key="1">
    <citation type="submission" date="2012-09" db="EMBL/GenBank/DDBJ databases">
        <title>The Genome Sequence of Bacteroides oleiciplenus YIT 12058.</title>
        <authorList>
            <consortium name="The Broad Institute Genome Sequencing Platform"/>
            <person name="Earl A."/>
            <person name="Ward D."/>
            <person name="Feldgarden M."/>
            <person name="Gevers D."/>
            <person name="Morotomi M."/>
            <person name="Walker B."/>
            <person name="Young S.K."/>
            <person name="Zeng Q."/>
            <person name="Gargeya S."/>
            <person name="Fitzgerald M."/>
            <person name="Haas B."/>
            <person name="Abouelleil A."/>
            <person name="Alvarado L."/>
            <person name="Arachchi H.M."/>
            <person name="Berlin A.M."/>
            <person name="Chapman S.B."/>
            <person name="Goldberg J."/>
            <person name="Griggs A."/>
            <person name="Gujja S."/>
            <person name="Hansen M."/>
            <person name="Howarth C."/>
            <person name="Imamovic A."/>
            <person name="Larimer J."/>
            <person name="McCowen C."/>
            <person name="Montmayeur A."/>
            <person name="Murphy C."/>
            <person name="Neiman D."/>
            <person name="Pearson M."/>
            <person name="Priest M."/>
            <person name="Roberts A."/>
            <person name="Saif S."/>
            <person name="Shea T."/>
            <person name="Sisk P."/>
            <person name="Sykes S."/>
            <person name="Wortman J."/>
            <person name="Nusbaum C."/>
            <person name="Birren B."/>
        </authorList>
    </citation>
    <scope>NUCLEOTIDE SEQUENCE [LARGE SCALE GENOMIC DNA]</scope>
    <source>
        <strain evidence="1 2">YIT 12058</strain>
    </source>
</reference>
<dbReference type="eggNOG" id="ENOG5033RRW">
    <property type="taxonomic scope" value="Bacteria"/>
</dbReference>
<proteinExistence type="predicted"/>
<dbReference type="Proteomes" id="UP000009872">
    <property type="component" value="Unassembled WGS sequence"/>
</dbReference>
<organism evidence="1 2">
    <name type="scientific">Bacteroides oleiciplenus YIT 12058</name>
    <dbReference type="NCBI Taxonomy" id="742727"/>
    <lineage>
        <taxon>Bacteria</taxon>
        <taxon>Pseudomonadati</taxon>
        <taxon>Bacteroidota</taxon>
        <taxon>Bacteroidia</taxon>
        <taxon>Bacteroidales</taxon>
        <taxon>Bacteroidaceae</taxon>
        <taxon>Bacteroides</taxon>
    </lineage>
</organism>
<dbReference type="AlphaFoldDB" id="K9E532"/>
<evidence type="ECO:0000313" key="2">
    <source>
        <dbReference type="Proteomes" id="UP000009872"/>
    </source>
</evidence>
<dbReference type="PATRIC" id="fig|742727.4.peg.712"/>
<evidence type="ECO:0000313" key="1">
    <source>
        <dbReference type="EMBL" id="EKU92259.1"/>
    </source>
</evidence>
<comment type="caution">
    <text evidence="1">The sequence shown here is derived from an EMBL/GenBank/DDBJ whole genome shotgun (WGS) entry which is preliminary data.</text>
</comment>
<sequence>MSIELHPDIGKLDPASLCYSIYSQLYSNFFNAQDRKDDTHPWGVVEGDDTSARLKNTAFSFAAAISGSVAGEGGSDNGGILLGYLKKSGGDMAGVLRANYGFEAGIGNNRIFSLYKDGNSSGVQINGDIRIGGNNFYLGDEKVLAYDHLTATTYIHGTYLDTGNASIHSNGEIIFGSKQSGVYISPSTVLVGSYPVYHSGNANQAAIDWKMKNGMISGNLQVTGSTTLNGMLHSLHGAELGVDGRTILYINKAGTTLSGYLSFAVGYGIKIDNIPVLIRANENDIQLGAVGGDLLLANEHTNKIRLLAGLSDIDGDNILVSKYGAGYFPDALTVRHHYGNELLSSYRVDDADEGIVIHHKLRFGAYNGVILQGNKERLDFISQVEYTSPEINETTECRTGFEHGISTSLYRPLNSPSYSLFIKSDADFINTNIPLEVKGHVGIDSSLTRLTDNCLYFNSENYLLSATGGIKHYGNAYFKNSLSSEHFSSGFAGSGWAILRNETTGNVAATFDEVTVRKKMRIYEMEVQKMYTTNGSLWVSDSCSGDKVEKL</sequence>
<gene>
    <name evidence="1" type="ORF">HMPREF9447_00709</name>
</gene>
<dbReference type="EMBL" id="ADLF01000002">
    <property type="protein sequence ID" value="EKU92259.1"/>
    <property type="molecule type" value="Genomic_DNA"/>
</dbReference>
<protein>
    <submittedName>
        <fullName evidence="1">Uncharacterized protein</fullName>
    </submittedName>
</protein>
<name>K9E532_9BACE</name>
<dbReference type="STRING" id="742727.HMPREF9447_00709"/>
<dbReference type="HOGENOM" id="CLU_484563_0_0_10"/>
<dbReference type="OrthoDB" id="1041989at2"/>
<keyword evidence="2" id="KW-1185">Reference proteome</keyword>
<dbReference type="RefSeq" id="WP_009128128.1">
    <property type="nucleotide sequence ID" value="NZ_JH992940.1"/>
</dbReference>